<name>A0A1V4ET70_9BACL</name>
<organism evidence="1 2">
    <name type="scientific">Ferroacidibacillus organovorans</name>
    <dbReference type="NCBI Taxonomy" id="1765683"/>
    <lineage>
        <taxon>Bacteria</taxon>
        <taxon>Bacillati</taxon>
        <taxon>Bacillota</taxon>
        <taxon>Bacilli</taxon>
        <taxon>Bacillales</taxon>
        <taxon>Alicyclobacillaceae</taxon>
        <taxon>Ferroacidibacillus</taxon>
    </lineage>
</organism>
<reference evidence="1 2" key="1">
    <citation type="submission" date="2017-02" db="EMBL/GenBank/DDBJ databases">
        <title>Draft genome of Acidibacillus ferrooxidans Huett2.</title>
        <authorList>
            <person name="Schopf S."/>
        </authorList>
    </citation>
    <scope>NUCLEOTIDE SEQUENCE [LARGE SCALE GENOMIC DNA]</scope>
    <source>
        <strain evidence="1 2">Huett2</strain>
    </source>
</reference>
<dbReference type="Proteomes" id="UP000190229">
    <property type="component" value="Unassembled WGS sequence"/>
</dbReference>
<protein>
    <submittedName>
        <fullName evidence="1">Uncharacterized protein</fullName>
    </submittedName>
</protein>
<dbReference type="AlphaFoldDB" id="A0A1V4ET70"/>
<evidence type="ECO:0000313" key="2">
    <source>
        <dbReference type="Proteomes" id="UP000190229"/>
    </source>
</evidence>
<proteinExistence type="predicted"/>
<accession>A0A1V4ET70</accession>
<evidence type="ECO:0000313" key="1">
    <source>
        <dbReference type="EMBL" id="OPG16050.1"/>
    </source>
</evidence>
<sequence>MKRQYAEDEDKKSMSVLKTQHEQEMAELYSKIGKLTTQLDWLKKKVASTRTKSERMQWIE</sequence>
<gene>
    <name evidence="1" type="ORF">B2M26_08355</name>
</gene>
<comment type="caution">
    <text evidence="1">The sequence shown here is derived from an EMBL/GenBank/DDBJ whole genome shotgun (WGS) entry which is preliminary data.</text>
</comment>
<keyword evidence="2" id="KW-1185">Reference proteome</keyword>
<dbReference type="EMBL" id="MWPS01000022">
    <property type="protein sequence ID" value="OPG16050.1"/>
    <property type="molecule type" value="Genomic_DNA"/>
</dbReference>